<sequence length="506" mass="55995">MTRVVSLYFPTWPTDRLRRKLGASAPAAETPIVMFGRQGQRRVVLALDVAARRAGLRLGIPASKAQVLVPHLVSVEMEASEDAAALERVALWVLRYAPIVAPDPPDGIVIDTTGADHLHGGERAMLEDLVARMEASGIAARAAIADAWGAAHAAARYLARPICIIPPAHTEAATRDLPVAALRLQPHIVEGLHTLGFERIGEIEDAPHAPLALRFGPEIIRRLDQAMARASEVFEPVRSPDRPEARRVFGEPIGTADQIGHHTAELVDQLCAVLETKGLGVRRLDLLLRRVDNRIEAIRVGAAAAVRDARRLTRLLTDRIDTVDPGFGIEMMLLIASLTEPLCSRQVISSLVEAPEPDISELIDVIANRVGERRLYRFAPVESDVPERSVQRVAPTAPDDGVTWPGDWPRPSRLLARPEPIETIALLPDHPPVSFTWRGVRRRIARADGPERIFGEWWRCEAETHAVRDYFRVEDEQGERFWIYRAGDGEDPGTGNHRWFLHGIFA</sequence>
<evidence type="ECO:0000313" key="5">
    <source>
        <dbReference type="Proteomes" id="UP001559025"/>
    </source>
</evidence>
<dbReference type="CDD" id="cd03468">
    <property type="entry name" value="PolY_like"/>
    <property type="match status" value="1"/>
</dbReference>
<dbReference type="SUPFAM" id="SSF56672">
    <property type="entry name" value="DNA/RNA polymerases"/>
    <property type="match status" value="1"/>
</dbReference>
<evidence type="ECO:0000313" key="4">
    <source>
        <dbReference type="EMBL" id="MEX4009850.1"/>
    </source>
</evidence>
<protein>
    <submittedName>
        <fullName evidence="4">DUF6504 family protein</fullName>
    </submittedName>
</protein>
<gene>
    <name evidence="4" type="ORF">V1479_21265</name>
</gene>
<dbReference type="Pfam" id="PF20114">
    <property type="entry name" value="DUF6504"/>
    <property type="match status" value="1"/>
</dbReference>
<dbReference type="Proteomes" id="UP001559025">
    <property type="component" value="Unassembled WGS sequence"/>
</dbReference>
<evidence type="ECO:0000256" key="1">
    <source>
        <dbReference type="ARBA" id="ARBA00010945"/>
    </source>
</evidence>
<dbReference type="InterPro" id="IPR045443">
    <property type="entry name" value="DUF6504"/>
</dbReference>
<dbReference type="Gene3D" id="3.40.1170.60">
    <property type="match status" value="1"/>
</dbReference>
<keyword evidence="2" id="KW-0227">DNA damage</keyword>
<dbReference type="InterPro" id="IPR043128">
    <property type="entry name" value="Rev_trsase/Diguanyl_cyclase"/>
</dbReference>
<dbReference type="PANTHER" id="PTHR35369:SF2">
    <property type="entry name" value="BLR3025 PROTEIN"/>
    <property type="match status" value="1"/>
</dbReference>
<dbReference type="InterPro" id="IPR050356">
    <property type="entry name" value="SulA_CellDiv_inhibitor"/>
</dbReference>
<dbReference type="InterPro" id="IPR043502">
    <property type="entry name" value="DNA/RNA_pol_sf"/>
</dbReference>
<proteinExistence type="inferred from homology"/>
<reference evidence="4 5" key="1">
    <citation type="submission" date="2024-01" db="EMBL/GenBank/DDBJ databases">
        <title>New evidence supports the origin of RcGTA from prophage.</title>
        <authorList>
            <person name="Xu Y."/>
            <person name="Liu B."/>
            <person name="Chen F."/>
        </authorList>
    </citation>
    <scope>NUCLEOTIDE SEQUENCE [LARGE SCALE GENOMIC DNA]</scope>
    <source>
        <strain evidence="4 5">CBW1107-2</strain>
    </source>
</reference>
<dbReference type="Gene3D" id="3.30.70.270">
    <property type="match status" value="1"/>
</dbReference>
<accession>A0ABV3WYT6</accession>
<keyword evidence="5" id="KW-1185">Reference proteome</keyword>
<comment type="similarity">
    <text evidence="1">Belongs to the DNA polymerase type-Y family.</text>
</comment>
<dbReference type="EMBL" id="JAZHFV010000007">
    <property type="protein sequence ID" value="MEX4009850.1"/>
    <property type="molecule type" value="Genomic_DNA"/>
</dbReference>
<dbReference type="Pfam" id="PF00817">
    <property type="entry name" value="IMS"/>
    <property type="match status" value="1"/>
</dbReference>
<evidence type="ECO:0000259" key="3">
    <source>
        <dbReference type="PROSITE" id="PS50173"/>
    </source>
</evidence>
<evidence type="ECO:0000256" key="2">
    <source>
        <dbReference type="ARBA" id="ARBA00022763"/>
    </source>
</evidence>
<dbReference type="PANTHER" id="PTHR35369">
    <property type="entry name" value="BLR3025 PROTEIN-RELATED"/>
    <property type="match status" value="1"/>
</dbReference>
<dbReference type="PROSITE" id="PS50173">
    <property type="entry name" value="UMUC"/>
    <property type="match status" value="1"/>
</dbReference>
<dbReference type="RefSeq" id="WP_368804645.1">
    <property type="nucleotide sequence ID" value="NZ_JAZHFV010000007.1"/>
</dbReference>
<feature type="domain" description="UmuC" evidence="3">
    <location>
        <begin position="31"/>
        <end position="120"/>
    </location>
</feature>
<comment type="caution">
    <text evidence="4">The sequence shown here is derived from an EMBL/GenBank/DDBJ whole genome shotgun (WGS) entry which is preliminary data.</text>
</comment>
<dbReference type="InterPro" id="IPR001126">
    <property type="entry name" value="UmuC"/>
</dbReference>
<organism evidence="4 5">
    <name type="scientific">Neoaquamicrobium sediminum</name>
    <dbReference type="NCBI Taxonomy" id="1849104"/>
    <lineage>
        <taxon>Bacteria</taxon>
        <taxon>Pseudomonadati</taxon>
        <taxon>Pseudomonadota</taxon>
        <taxon>Alphaproteobacteria</taxon>
        <taxon>Hyphomicrobiales</taxon>
        <taxon>Phyllobacteriaceae</taxon>
        <taxon>Neoaquamicrobium</taxon>
    </lineage>
</organism>
<name>A0ABV3WYT6_9HYPH</name>